<dbReference type="GO" id="GO:0015562">
    <property type="term" value="F:efflux transmembrane transporter activity"/>
    <property type="evidence" value="ECO:0007669"/>
    <property type="project" value="InterPro"/>
</dbReference>
<evidence type="ECO:0000256" key="3">
    <source>
        <dbReference type="SAM" id="SignalP"/>
    </source>
</evidence>
<name>A0A5C7ERP8_9PROT</name>
<dbReference type="AlphaFoldDB" id="A0A5C7ERP8"/>
<dbReference type="PANTHER" id="PTHR30203">
    <property type="entry name" value="OUTER MEMBRANE CATION EFFLUX PROTEIN"/>
    <property type="match status" value="1"/>
</dbReference>
<dbReference type="RefSeq" id="WP_147801010.1">
    <property type="nucleotide sequence ID" value="NZ_VPFL01000029.1"/>
</dbReference>
<dbReference type="SUPFAM" id="SSF56954">
    <property type="entry name" value="Outer membrane efflux proteins (OEP)"/>
    <property type="match status" value="1"/>
</dbReference>
<accession>A0A5C7ERP8</accession>
<dbReference type="Gene3D" id="1.20.1600.10">
    <property type="entry name" value="Outer membrane efflux proteins (OEP)"/>
    <property type="match status" value="1"/>
</dbReference>
<dbReference type="PANTHER" id="PTHR30203:SF24">
    <property type="entry name" value="BLR4935 PROTEIN"/>
    <property type="match status" value="1"/>
</dbReference>
<keyword evidence="5" id="KW-1185">Reference proteome</keyword>
<organism evidence="4 5">
    <name type="scientific">Pelomicrobium methylotrophicum</name>
    <dbReference type="NCBI Taxonomy" id="2602750"/>
    <lineage>
        <taxon>Bacteria</taxon>
        <taxon>Pseudomonadati</taxon>
        <taxon>Pseudomonadota</taxon>
        <taxon>Hydrogenophilia</taxon>
        <taxon>Hydrogenophilia incertae sedis</taxon>
        <taxon>Pelomicrobium</taxon>
    </lineage>
</organism>
<comment type="similarity">
    <text evidence="1">Belongs to the outer membrane factor (OMF) (TC 1.B.17) family.</text>
</comment>
<feature type="coiled-coil region" evidence="2">
    <location>
        <begin position="313"/>
        <end position="340"/>
    </location>
</feature>
<feature type="chain" id="PRO_5022754537" evidence="3">
    <location>
        <begin position="31"/>
        <end position="427"/>
    </location>
</feature>
<sequence length="427" mass="47427">MQRRCFCARAWRAGLGGVLLALVGSAPAFSQTLTLEQAWARAEQANPALRAARAELEAAQGRRTDAQAFFWHNPEVAGGVARRRSPDPGFPDRRSQDWTIGLQQTFEIAGQQGYRRAVADHLLSAVRETIDATRRQVRAEVERRFIQVLGLQRRIALERETLRFIDEFARIVRKRAAAGEQNRLDRNLAEVEAERARNQLSALEEQLVQARADLAALLQLPPEQLPEAAGELAVATANYTREALLEAVANHPRIRALALREQAARDRLGLERAAVYPDITVSMSTGRESRIEQLTGLSVSVPLPLFRRNATGIGQASAELVQAQIERQAAERDARAAVNALWEKLVTARQRVIRLQASVLPALEENLRLSRTAFSAGEIGLVEILLVNRQVLDARRDLIDALIQLHLTRVDLEQSAGWPPSLAPAER</sequence>
<keyword evidence="2" id="KW-0175">Coiled coil</keyword>
<evidence type="ECO:0000313" key="5">
    <source>
        <dbReference type="Proteomes" id="UP000321201"/>
    </source>
</evidence>
<dbReference type="InParanoid" id="A0A5C7ERP8"/>
<keyword evidence="3" id="KW-0732">Signal</keyword>
<dbReference type="Proteomes" id="UP000321201">
    <property type="component" value="Unassembled WGS sequence"/>
</dbReference>
<dbReference type="EMBL" id="VPFL01000029">
    <property type="protein sequence ID" value="TXF10465.1"/>
    <property type="molecule type" value="Genomic_DNA"/>
</dbReference>
<dbReference type="InterPro" id="IPR003423">
    <property type="entry name" value="OMP_efflux"/>
</dbReference>
<dbReference type="InterPro" id="IPR010131">
    <property type="entry name" value="MdtP/NodT-like"/>
</dbReference>
<feature type="signal peptide" evidence="3">
    <location>
        <begin position="1"/>
        <end position="30"/>
    </location>
</feature>
<evidence type="ECO:0000313" key="4">
    <source>
        <dbReference type="EMBL" id="TXF10465.1"/>
    </source>
</evidence>
<proteinExistence type="inferred from homology"/>
<reference evidence="4 5" key="1">
    <citation type="submission" date="2019-08" db="EMBL/GenBank/DDBJ databases">
        <title>Pelomicrobium methylotrophicum gen. nov., sp. nov. a moderately thermophilic, facultatively anaerobic, lithoautotrophic and methylotrophic bacterium isolated from a terrestrial mud volcano.</title>
        <authorList>
            <person name="Slobodkina G.B."/>
            <person name="Merkel A.Y."/>
            <person name="Slobodkin A.I."/>
        </authorList>
    </citation>
    <scope>NUCLEOTIDE SEQUENCE [LARGE SCALE GENOMIC DNA]</scope>
    <source>
        <strain evidence="4 5">SM250</strain>
    </source>
</reference>
<evidence type="ECO:0000256" key="2">
    <source>
        <dbReference type="SAM" id="Coils"/>
    </source>
</evidence>
<dbReference type="OrthoDB" id="9791261at2"/>
<dbReference type="Pfam" id="PF02321">
    <property type="entry name" value="OEP"/>
    <property type="match status" value="2"/>
</dbReference>
<gene>
    <name evidence="4" type="ORF">FR698_15015</name>
</gene>
<protein>
    <submittedName>
        <fullName evidence="4">TolC family protein</fullName>
    </submittedName>
</protein>
<evidence type="ECO:0000256" key="1">
    <source>
        <dbReference type="ARBA" id="ARBA00007613"/>
    </source>
</evidence>
<feature type="coiled-coil region" evidence="2">
    <location>
        <begin position="174"/>
        <end position="220"/>
    </location>
</feature>
<comment type="caution">
    <text evidence="4">The sequence shown here is derived from an EMBL/GenBank/DDBJ whole genome shotgun (WGS) entry which is preliminary data.</text>
</comment>